<evidence type="ECO:0000313" key="2">
    <source>
        <dbReference type="EMBL" id="TKR80941.1"/>
    </source>
</evidence>
<proteinExistence type="predicted"/>
<protein>
    <submittedName>
        <fullName evidence="2">Uncharacterized protein</fullName>
    </submittedName>
</protein>
<accession>A0A4U5NEL1</accession>
<dbReference type="OrthoDB" id="5826832at2759"/>
<evidence type="ECO:0000313" key="3">
    <source>
        <dbReference type="Proteomes" id="UP000298663"/>
    </source>
</evidence>
<dbReference type="STRING" id="34508.A0A4U5NEL1"/>
<reference evidence="2 3" key="1">
    <citation type="journal article" date="2015" name="Genome Biol.">
        <title>Comparative genomics of Steinernema reveals deeply conserved gene regulatory networks.</title>
        <authorList>
            <person name="Dillman A.R."/>
            <person name="Macchietto M."/>
            <person name="Porter C.F."/>
            <person name="Rogers A."/>
            <person name="Williams B."/>
            <person name="Antoshechkin I."/>
            <person name="Lee M.M."/>
            <person name="Goodwin Z."/>
            <person name="Lu X."/>
            <person name="Lewis E.E."/>
            <person name="Goodrich-Blair H."/>
            <person name="Stock S.P."/>
            <person name="Adams B.J."/>
            <person name="Sternberg P.W."/>
            <person name="Mortazavi A."/>
        </authorList>
    </citation>
    <scope>NUCLEOTIDE SEQUENCE [LARGE SCALE GENOMIC DNA]</scope>
    <source>
        <strain evidence="2 3">ALL</strain>
    </source>
</reference>
<comment type="caution">
    <text evidence="2">The sequence shown here is derived from an EMBL/GenBank/DDBJ whole genome shotgun (WGS) entry which is preliminary data.</text>
</comment>
<sequence>MATGQRALFAWICVLLSLIFLCVYLDGSLDREPLILFFLLVIFDFLSICYLAIRVARHYNVFGIEDRLNNEFNAIQCLAVPPLDKNATILSFAFFTLKLTFEILLCVRIKWAKISTFWVLAPLWTLLSIIIVNFAFRLRGIHKREE</sequence>
<name>A0A4U5NEL1_STECR</name>
<keyword evidence="1" id="KW-1133">Transmembrane helix</keyword>
<dbReference type="Proteomes" id="UP000298663">
    <property type="component" value="Unassembled WGS sequence"/>
</dbReference>
<feature type="transmembrane region" description="Helical" evidence="1">
    <location>
        <begin position="33"/>
        <end position="53"/>
    </location>
</feature>
<feature type="transmembrane region" description="Helical" evidence="1">
    <location>
        <begin position="117"/>
        <end position="136"/>
    </location>
</feature>
<gene>
    <name evidence="2" type="ORF">L596_014910</name>
</gene>
<organism evidence="2 3">
    <name type="scientific">Steinernema carpocapsae</name>
    <name type="common">Entomopathogenic nematode</name>
    <dbReference type="NCBI Taxonomy" id="34508"/>
    <lineage>
        <taxon>Eukaryota</taxon>
        <taxon>Metazoa</taxon>
        <taxon>Ecdysozoa</taxon>
        <taxon>Nematoda</taxon>
        <taxon>Chromadorea</taxon>
        <taxon>Rhabditida</taxon>
        <taxon>Tylenchina</taxon>
        <taxon>Panagrolaimomorpha</taxon>
        <taxon>Strongyloidoidea</taxon>
        <taxon>Steinernematidae</taxon>
        <taxon>Steinernema</taxon>
    </lineage>
</organism>
<keyword evidence="1" id="KW-0812">Transmembrane</keyword>
<dbReference type="EMBL" id="AZBU02000004">
    <property type="protein sequence ID" value="TKR80941.1"/>
    <property type="molecule type" value="Genomic_DNA"/>
</dbReference>
<evidence type="ECO:0000256" key="1">
    <source>
        <dbReference type="SAM" id="Phobius"/>
    </source>
</evidence>
<reference evidence="2 3" key="2">
    <citation type="journal article" date="2019" name="G3 (Bethesda)">
        <title>Hybrid Assembly of the Genome of the Entomopathogenic Nematode Steinernema carpocapsae Identifies the X-Chromosome.</title>
        <authorList>
            <person name="Serra L."/>
            <person name="Macchietto M."/>
            <person name="Macias-Munoz A."/>
            <person name="McGill C.J."/>
            <person name="Rodriguez I.M."/>
            <person name="Rodriguez B."/>
            <person name="Murad R."/>
            <person name="Mortazavi A."/>
        </authorList>
    </citation>
    <scope>NUCLEOTIDE SEQUENCE [LARGE SCALE GENOMIC DNA]</scope>
    <source>
        <strain evidence="2 3">ALL</strain>
    </source>
</reference>
<feature type="transmembrane region" description="Helical" evidence="1">
    <location>
        <begin position="89"/>
        <end position="111"/>
    </location>
</feature>
<keyword evidence="3" id="KW-1185">Reference proteome</keyword>
<feature type="transmembrane region" description="Helical" evidence="1">
    <location>
        <begin position="7"/>
        <end position="27"/>
    </location>
</feature>
<keyword evidence="1" id="KW-0472">Membrane</keyword>
<dbReference type="AlphaFoldDB" id="A0A4U5NEL1"/>